<evidence type="ECO:0000313" key="1">
    <source>
        <dbReference type="EMBL" id="POB03427.1"/>
    </source>
</evidence>
<protein>
    <submittedName>
        <fullName evidence="1">Glutaredoxin</fullName>
    </submittedName>
</protein>
<dbReference type="Pfam" id="PF05768">
    <property type="entry name" value="Glrx-like"/>
    <property type="match status" value="1"/>
</dbReference>
<dbReference type="InterPro" id="IPR008554">
    <property type="entry name" value="Glutaredoxin-like"/>
</dbReference>
<dbReference type="Proteomes" id="UP000243451">
    <property type="component" value="Unassembled WGS sequence"/>
</dbReference>
<name>A0A2P4EV49_9GAMM</name>
<dbReference type="AlphaFoldDB" id="A0A2P4EV49"/>
<gene>
    <name evidence="1" type="ORF">C1949_10145</name>
</gene>
<proteinExistence type="predicted"/>
<sequence>MIQLSLYGTLGCHLCDAALAELAPLASSVQVSQVDIADSDELMARYQLRIPVLQRADTDAELDWPFDLATLMDWLADCLREEA</sequence>
<comment type="caution">
    <text evidence="1">The sequence shown here is derived from an EMBL/GenBank/DDBJ whole genome shotgun (WGS) entry which is preliminary data.</text>
</comment>
<accession>A0A2P4EV49</accession>
<dbReference type="Gene3D" id="3.40.30.10">
    <property type="entry name" value="Glutaredoxin"/>
    <property type="match status" value="1"/>
</dbReference>
<keyword evidence="2" id="KW-1185">Reference proteome</keyword>
<dbReference type="EMBL" id="PPSK01000008">
    <property type="protein sequence ID" value="POB03427.1"/>
    <property type="molecule type" value="Genomic_DNA"/>
</dbReference>
<dbReference type="RefSeq" id="WP_104738367.1">
    <property type="nucleotide sequence ID" value="NZ_BMHR01000005.1"/>
</dbReference>
<reference evidence="1 2" key="1">
    <citation type="submission" date="2018-01" db="EMBL/GenBank/DDBJ databases">
        <title>Draft genome of the type strain Pseudomonas oceani DSM 100277 isolated from the deep water in Okinawa trough, northwestern Pacific Ocean.</title>
        <authorList>
            <person name="Gomila M."/>
            <person name="Mulet M."/>
            <person name="Garcia-Valdes E."/>
            <person name="Lalucat J."/>
        </authorList>
    </citation>
    <scope>NUCLEOTIDE SEQUENCE [LARGE SCALE GENOMIC DNA]</scope>
    <source>
        <strain evidence="1 2">DSM 100277</strain>
    </source>
</reference>
<evidence type="ECO:0000313" key="2">
    <source>
        <dbReference type="Proteomes" id="UP000243451"/>
    </source>
</evidence>
<dbReference type="SUPFAM" id="SSF52833">
    <property type="entry name" value="Thioredoxin-like"/>
    <property type="match status" value="1"/>
</dbReference>
<dbReference type="InterPro" id="IPR036249">
    <property type="entry name" value="Thioredoxin-like_sf"/>
</dbReference>
<dbReference type="OrthoDB" id="8537427at2"/>
<organism evidence="1 2">
    <name type="scientific">Halopseudomonas oceani</name>
    <dbReference type="NCBI Taxonomy" id="1708783"/>
    <lineage>
        <taxon>Bacteria</taxon>
        <taxon>Pseudomonadati</taxon>
        <taxon>Pseudomonadota</taxon>
        <taxon>Gammaproteobacteria</taxon>
        <taxon>Pseudomonadales</taxon>
        <taxon>Pseudomonadaceae</taxon>
        <taxon>Halopseudomonas</taxon>
    </lineage>
</organism>